<keyword evidence="8" id="KW-1185">Reference proteome</keyword>
<proteinExistence type="inferred from homology"/>
<evidence type="ECO:0000256" key="3">
    <source>
        <dbReference type="ARBA" id="ARBA00022450"/>
    </source>
</evidence>
<protein>
    <recommendedName>
        <fullName evidence="6">Carrier domain-containing protein</fullName>
    </recommendedName>
</protein>
<dbReference type="Gene3D" id="3.30.300.30">
    <property type="match status" value="2"/>
</dbReference>
<dbReference type="InterPro" id="IPR020806">
    <property type="entry name" value="PKS_PP-bd"/>
</dbReference>
<feature type="domain" description="Carrier" evidence="6">
    <location>
        <begin position="2101"/>
        <end position="2175"/>
    </location>
</feature>
<feature type="region of interest" description="Disordered" evidence="5">
    <location>
        <begin position="1099"/>
        <end position="1120"/>
    </location>
</feature>
<dbReference type="InterPro" id="IPR000873">
    <property type="entry name" value="AMP-dep_synth/lig_dom"/>
</dbReference>
<evidence type="ECO:0000256" key="5">
    <source>
        <dbReference type="SAM" id="MobiDB-lite"/>
    </source>
</evidence>
<evidence type="ECO:0000256" key="4">
    <source>
        <dbReference type="ARBA" id="ARBA00022553"/>
    </source>
</evidence>
<dbReference type="Proteomes" id="UP000192251">
    <property type="component" value="Chromosome"/>
</dbReference>
<keyword evidence="4" id="KW-0597">Phosphoprotein</keyword>
<dbReference type="NCBIfam" id="TIGR01733">
    <property type="entry name" value="AA-adenyl-dom"/>
    <property type="match status" value="2"/>
</dbReference>
<dbReference type="Gene3D" id="3.30.559.10">
    <property type="entry name" value="Chloramphenicol acetyltransferase-like domain"/>
    <property type="match status" value="2"/>
</dbReference>
<organism evidence="7 8">
    <name type="scientific">Kitasatospora albolonga</name>
    <dbReference type="NCBI Taxonomy" id="68173"/>
    <lineage>
        <taxon>Bacteria</taxon>
        <taxon>Bacillati</taxon>
        <taxon>Actinomycetota</taxon>
        <taxon>Actinomycetes</taxon>
        <taxon>Kitasatosporales</taxon>
        <taxon>Streptomycetaceae</taxon>
        <taxon>Kitasatospora</taxon>
    </lineage>
</organism>
<evidence type="ECO:0000259" key="6">
    <source>
        <dbReference type="PROSITE" id="PS50075"/>
    </source>
</evidence>
<keyword evidence="3" id="KW-0596">Phosphopantetheine</keyword>
<dbReference type="FunFam" id="3.30.300.30:FF:000010">
    <property type="entry name" value="Enterobactin synthetase component F"/>
    <property type="match status" value="1"/>
</dbReference>
<dbReference type="RefSeq" id="WP_084752259.1">
    <property type="nucleotide sequence ID" value="NZ_CP020563.1"/>
</dbReference>
<accession>A0ABC8C3N5</accession>
<dbReference type="SUPFAM" id="SSF56801">
    <property type="entry name" value="Acetyl-CoA synthetase-like"/>
    <property type="match status" value="2"/>
</dbReference>
<sequence>MGPTDTAAAERDRRRRLAALRKRMAESGGAAGGGAEPAPVAFAPGAETPASPAQQRLWLQHAADATGAALNVGTALTLRGPIGIPALTAAARAVAGHHEILRTRYTLSATGELLAVPDLSAETLPVTVTDARGGDLDALIAAELRTPFDLEAEHPVRLTLYAEGPEHHTLLLVAHHIAWDDACWAIFFDDLAAAYRGHSLAPAVRYAEAAHAMRLEHSAALPALQRYWTKALAGADPATGLGSVVAQDHTGVCRFHEESLDPALSGAVEALARQHSTTPFVVLLTAFAAGLRHHTGNDRAVIGTPVTQRDSELCARSLGYFGNVVLLPLSVPADHGLGSLTERTGQTVTDALQHQDLPYSEAVRLLGASGRARPIEVSFGIEDAGVHLALPGVAVEARAARGGIGQVPLSVMARRTPDGRWVLRFEYLEDAFPDGRINSFARTALRVLRAALRAPGTSLAELPLVTEKERELLLGQGSSPAFIGPWRSATDRIEAQAAARPDAVAVRAAGSTLTYRELNDRAAAVGRWIAARGIGPEDLVACALGRTADSAVVALGVLKSGAALLPLDVAHPAGRLARLLAEAAPRHLFTSAATDDRVPAGAVPRTVVDSPAWHTELEQFSGPGELRDRDRVRPLRPQNLAYVIYTSGSTGAPKGVGTTHAALGDHLEWLTGHFRSTHDEGERVRWLQLASPAFDVSLGELLGPLCVGGEVLVPRAGAEGDLDLLLAEVDALRATVVHAVPSFLNYLAAAAPQRPLTSLRWLPVGGEALPGELADRVRARFGNGGRLTLGNYYGPTETTQSVTGYRVESPQGHRTVPIGRPKWGNTALLLDSALGLTPPGETGELYLEGSSLARGYLGRPALTAERFVPSPLTPGQRLYRTGDLARFGADGELEFVGRADDQVKIRGFRVEPGEIEVALRAQDGVEQAVVVAREQAETGTGLVAYLTPAEGRDIDLPALRARLTAALPAHMVPGSFVVLEKLPLTPAGKTDRRALPEAPPEETAAFRPLDNVLEREIAALFAELLAPAGEPAAEPAESDAPTVGGRRVGSDTSFFELGGHSLLLTRLLSRLRHRYGTVVAVRDAFTHSTPAGLARLVRDGATDDRARDSAPPAARNRPETVPLSFAQQRIWFVDRIETDSTTYNVPIALDLAGPLDTDALRGALGDLLLRHESLRTVFPDHEGVGRQEVLDDHRVELPVTGTEPENLESALAGAAAHPFDLTRERPLRATLFRVSEQHHVLSLLLHHIVCDEVSASLLVDDLTRAYAARLDGAGQGGAQVLPSLPVQYADYALWQRERLDAADGSAGPLTEFWRGYLADLPQDTAMATDRPRPVRPDPAGGVVPFSFDADVRRGVERLAEATGATPFIVLQAAVATLLCKLGAGDDVPLGTPVANRPDEAVTEAVGLFVNLLVVRNDLTGNPTLDEIVRRARARAVDAYHHAELPFERMVEAAGAERSLSVNPLFQVLVQLRDEENLLREAGGLRWRSLPQHTTTAKYDLSVNFEPDGRSGGWGGELIYRRDLYDEATVRQLADRLGLVLRTMGTEPGRRLHTLELVTEAERRLILDEWSRGPEAAPDRAETLPELIERSRAALGLPGRAERTAVECAGRTIDYAELHRRSDRLARLLLARGAGPDRFVAIAVPRSIDMVVALLAVVKTGAAYLPLDLRLPAERLEYMIGDAAPVAVLTRSDALAGLPGTSATPLIPLIPLDGAEAVAELAAQPDERLPEEVSRRARGENISYFLYTSGSTGVPKGVIGTQRAYAARLAWQPVHYPVPEPDVRLCQGWLSFHDGGCEILAGLIAGARLIVADEAEARDVGSLAGLIENNPIGQVTAVPTAINALIGVSPEAVRSVPRWISSGEPMTEALLRRLRAAAPDAEIVNNYGATELSGGVVRGPMHRHGLHLGTPVAGARVLVLDRHLNLCPPGVPGEVYAAGHQPARGYWKRPGLSAARFLPDPYADTPGALLYRTGDRARWSRDGRLLFEGRTDHQVKVRGIRLELGEIEAVMRMAPEVALAAARTHLENDSTLLAGYVTLADPGSDRDAALASVREHLARELPLYLHPSVLTVLDAMPLTGSGKLNRPALPLPDPRTSGTRQPPRGATEEAVAALFSDVLGTADIGREDGFFALGGDSIISVQLASRARAKGLRVTAQMVFENPTVAELAEACERAAEDDTPDRGTAPGTPAADTEVSGLDKDTLQALLGSWKRA</sequence>
<dbReference type="Gene3D" id="1.10.1200.10">
    <property type="entry name" value="ACP-like"/>
    <property type="match status" value="2"/>
</dbReference>
<evidence type="ECO:0000313" key="8">
    <source>
        <dbReference type="Proteomes" id="UP000192251"/>
    </source>
</evidence>
<dbReference type="GO" id="GO:0044550">
    <property type="term" value="P:secondary metabolite biosynthetic process"/>
    <property type="evidence" value="ECO:0007669"/>
    <property type="project" value="UniProtKB-ARBA"/>
</dbReference>
<dbReference type="FunFam" id="1.10.1200.10:FF:000005">
    <property type="entry name" value="Nonribosomal peptide synthetase 1"/>
    <property type="match status" value="1"/>
</dbReference>
<feature type="compositionally biased region" description="Low complexity" evidence="5">
    <location>
        <begin position="36"/>
        <end position="47"/>
    </location>
</feature>
<dbReference type="Gene3D" id="3.40.50.980">
    <property type="match status" value="2"/>
</dbReference>
<dbReference type="PANTHER" id="PTHR45527:SF1">
    <property type="entry name" value="FATTY ACID SYNTHASE"/>
    <property type="match status" value="1"/>
</dbReference>
<dbReference type="Gene3D" id="3.30.559.30">
    <property type="entry name" value="Nonribosomal peptide synthetase, condensation domain"/>
    <property type="match status" value="2"/>
</dbReference>
<comment type="cofactor">
    <cofactor evidence="1">
        <name>pantetheine 4'-phosphate</name>
        <dbReference type="ChEBI" id="CHEBI:47942"/>
    </cofactor>
</comment>
<dbReference type="InterPro" id="IPR020845">
    <property type="entry name" value="AMP-binding_CS"/>
</dbReference>
<gene>
    <name evidence="7" type="ORF">B7C62_32935</name>
</gene>
<dbReference type="InterPro" id="IPR025110">
    <property type="entry name" value="AMP-bd_C"/>
</dbReference>
<feature type="region of interest" description="Disordered" evidence="5">
    <location>
        <begin position="2174"/>
        <end position="2198"/>
    </location>
</feature>
<dbReference type="Pfam" id="PF00501">
    <property type="entry name" value="AMP-binding"/>
    <property type="match status" value="2"/>
</dbReference>
<dbReference type="PROSITE" id="PS50075">
    <property type="entry name" value="CARRIER"/>
    <property type="match status" value="2"/>
</dbReference>
<dbReference type="CDD" id="cd05930">
    <property type="entry name" value="A_NRPS"/>
    <property type="match status" value="2"/>
</dbReference>
<dbReference type="InterPro" id="IPR001242">
    <property type="entry name" value="Condensation_dom"/>
</dbReference>
<feature type="region of interest" description="Disordered" evidence="5">
    <location>
        <begin position="22"/>
        <end position="51"/>
    </location>
</feature>
<dbReference type="SUPFAM" id="SSF47336">
    <property type="entry name" value="ACP-like"/>
    <property type="match status" value="2"/>
</dbReference>
<dbReference type="Pfam" id="PF00550">
    <property type="entry name" value="PP-binding"/>
    <property type="match status" value="2"/>
</dbReference>
<dbReference type="SMART" id="SM00823">
    <property type="entry name" value="PKS_PP"/>
    <property type="match status" value="2"/>
</dbReference>
<feature type="region of interest" description="Disordered" evidence="5">
    <location>
        <begin position="2082"/>
        <end position="2104"/>
    </location>
</feature>
<dbReference type="InterPro" id="IPR006162">
    <property type="entry name" value="Ppantetheine_attach_site"/>
</dbReference>
<name>A0ABC8C3N5_9ACTN</name>
<dbReference type="Gene3D" id="2.30.38.10">
    <property type="entry name" value="Luciferase, Domain 3"/>
    <property type="match status" value="1"/>
</dbReference>
<dbReference type="InterPro" id="IPR023213">
    <property type="entry name" value="CAT-like_dom_sf"/>
</dbReference>
<dbReference type="GO" id="GO:0017000">
    <property type="term" value="P:antibiotic biosynthetic process"/>
    <property type="evidence" value="ECO:0007669"/>
    <property type="project" value="UniProtKB-ARBA"/>
</dbReference>
<dbReference type="InterPro" id="IPR045851">
    <property type="entry name" value="AMP-bd_C_sf"/>
</dbReference>
<dbReference type="Pfam" id="PF13193">
    <property type="entry name" value="AMP-binding_C"/>
    <property type="match status" value="2"/>
</dbReference>
<feature type="compositionally biased region" description="Basic and acidic residues" evidence="5">
    <location>
        <begin position="1099"/>
        <end position="1108"/>
    </location>
</feature>
<comment type="similarity">
    <text evidence="2">Belongs to the ATP-dependent AMP-binding enzyme family.</text>
</comment>
<dbReference type="EMBL" id="CP020563">
    <property type="protein sequence ID" value="ARF76558.1"/>
    <property type="molecule type" value="Genomic_DNA"/>
</dbReference>
<reference evidence="7 8" key="1">
    <citation type="submission" date="2017-04" db="EMBL/GenBank/DDBJ databases">
        <title>The complete genome sequence of Streptomyces albolongus YIM 101047, the producer of novel bafilomycins and novel odoriferous sesquiterpenoids.</title>
        <authorList>
            <person name="Yin M."/>
            <person name="Jiang Y."/>
        </authorList>
    </citation>
    <scope>NUCLEOTIDE SEQUENCE [LARGE SCALE GENOMIC DNA]</scope>
    <source>
        <strain evidence="7 8">YIM 101047</strain>
    </source>
</reference>
<dbReference type="GO" id="GO:0008610">
    <property type="term" value="P:lipid biosynthetic process"/>
    <property type="evidence" value="ECO:0007669"/>
    <property type="project" value="UniProtKB-ARBA"/>
</dbReference>
<dbReference type="PROSITE" id="PS00455">
    <property type="entry name" value="AMP_BINDING"/>
    <property type="match status" value="2"/>
</dbReference>
<feature type="domain" description="Carrier" evidence="6">
    <location>
        <begin position="1008"/>
        <end position="1101"/>
    </location>
</feature>
<dbReference type="InterPro" id="IPR009081">
    <property type="entry name" value="PP-bd_ACP"/>
</dbReference>
<dbReference type="FunFam" id="3.40.50.980:FF:000001">
    <property type="entry name" value="Non-ribosomal peptide synthetase"/>
    <property type="match status" value="1"/>
</dbReference>
<evidence type="ECO:0000256" key="1">
    <source>
        <dbReference type="ARBA" id="ARBA00001957"/>
    </source>
</evidence>
<dbReference type="InterPro" id="IPR010071">
    <property type="entry name" value="AA_adenyl_dom"/>
</dbReference>
<dbReference type="KEGG" id="kab:B7C62_32935"/>
<dbReference type="InterPro" id="IPR042099">
    <property type="entry name" value="ANL_N_sf"/>
</dbReference>
<dbReference type="InterPro" id="IPR036736">
    <property type="entry name" value="ACP-like_sf"/>
</dbReference>
<evidence type="ECO:0000313" key="7">
    <source>
        <dbReference type="EMBL" id="ARF76558.1"/>
    </source>
</evidence>
<evidence type="ECO:0000256" key="2">
    <source>
        <dbReference type="ARBA" id="ARBA00006432"/>
    </source>
</evidence>
<dbReference type="PANTHER" id="PTHR45527">
    <property type="entry name" value="NONRIBOSOMAL PEPTIDE SYNTHETASE"/>
    <property type="match status" value="1"/>
</dbReference>
<dbReference type="SUPFAM" id="SSF52777">
    <property type="entry name" value="CoA-dependent acyltransferases"/>
    <property type="match status" value="4"/>
</dbReference>
<dbReference type="Pfam" id="PF00668">
    <property type="entry name" value="Condensation"/>
    <property type="match status" value="2"/>
</dbReference>
<dbReference type="PROSITE" id="PS00012">
    <property type="entry name" value="PHOSPHOPANTETHEINE"/>
    <property type="match status" value="2"/>
</dbReference>
<dbReference type="Gene3D" id="3.40.50.12780">
    <property type="entry name" value="N-terminal domain of ligase-like"/>
    <property type="match status" value="1"/>
</dbReference>